<dbReference type="Proteomes" id="UP001065613">
    <property type="component" value="Chromosome"/>
</dbReference>
<protein>
    <submittedName>
        <fullName evidence="1">Uncharacterized protein</fullName>
    </submittedName>
</protein>
<dbReference type="KEGG" id="wna:KA717_35500"/>
<sequence length="86" mass="9798">MLKPLPPQPYSGYCEFDWGAGFLLRQQGKPEILCISDTIGGSKYELSYENIWRSSGFKCISKRTGLICSNPDGHGFFLSRDKWNIF</sequence>
<organism evidence="1">
    <name type="scientific">Woronichinia naegeliana WA131</name>
    <dbReference type="NCBI Taxonomy" id="2824559"/>
    <lineage>
        <taxon>Bacteria</taxon>
        <taxon>Bacillati</taxon>
        <taxon>Cyanobacteriota</taxon>
        <taxon>Cyanophyceae</taxon>
        <taxon>Synechococcales</taxon>
        <taxon>Coelosphaeriaceae</taxon>
        <taxon>Woronichinia</taxon>
    </lineage>
</organism>
<name>A0A977KXG0_9CYAN</name>
<dbReference type="EMBL" id="CP073041">
    <property type="protein sequence ID" value="UXE60741.1"/>
    <property type="molecule type" value="Genomic_DNA"/>
</dbReference>
<gene>
    <name evidence="1" type="ORF">KA717_35500</name>
</gene>
<dbReference type="AlphaFoldDB" id="A0A977KXG0"/>
<dbReference type="Pfam" id="PF20341">
    <property type="entry name" value="DUF6636"/>
    <property type="match status" value="1"/>
</dbReference>
<reference evidence="1" key="1">
    <citation type="submission" date="2021-04" db="EMBL/GenBank/DDBJ databases">
        <title>Genome sequence of Woronichinia naegeliana from Washington state freshwater lake bloom.</title>
        <authorList>
            <person name="Dreher T.W."/>
        </authorList>
    </citation>
    <scope>NUCLEOTIDE SEQUENCE</scope>
    <source>
        <strain evidence="1">WA131</strain>
    </source>
</reference>
<evidence type="ECO:0000313" key="1">
    <source>
        <dbReference type="EMBL" id="UXE60741.1"/>
    </source>
</evidence>
<accession>A0A977KXG0</accession>
<proteinExistence type="predicted"/>
<dbReference type="InterPro" id="IPR046576">
    <property type="entry name" value="DUF6636"/>
</dbReference>